<dbReference type="InterPro" id="IPR035441">
    <property type="entry name" value="TFIIS/LEDGF_dom_sf"/>
</dbReference>
<comment type="caution">
    <text evidence="2">The sequence shown here is derived from an EMBL/GenBank/DDBJ whole genome shotgun (WGS) entry which is preliminary data.</text>
</comment>
<dbReference type="PANTHER" id="PTHR47292:SF1">
    <property type="entry name" value="TRANSCRIPTION ELONGATION FACTOR (TFIIS) FAMILY PROTEIN"/>
    <property type="match status" value="1"/>
</dbReference>
<evidence type="ECO:0008006" key="4">
    <source>
        <dbReference type="Google" id="ProtNLM"/>
    </source>
</evidence>
<reference evidence="2" key="2">
    <citation type="journal article" date="2022" name="Hortic Res">
        <title>The genome of Dioscorea zingiberensis sheds light on the biosynthesis, origin and evolution of the medicinally important diosgenin saponins.</title>
        <authorList>
            <person name="Li Y."/>
            <person name="Tan C."/>
            <person name="Li Z."/>
            <person name="Guo J."/>
            <person name="Li S."/>
            <person name="Chen X."/>
            <person name="Wang C."/>
            <person name="Dai X."/>
            <person name="Yang H."/>
            <person name="Song W."/>
            <person name="Hou L."/>
            <person name="Xu J."/>
            <person name="Tong Z."/>
            <person name="Xu A."/>
            <person name="Yuan X."/>
            <person name="Wang W."/>
            <person name="Yang Q."/>
            <person name="Chen L."/>
            <person name="Sun Z."/>
            <person name="Wang K."/>
            <person name="Pan B."/>
            <person name="Chen J."/>
            <person name="Bao Y."/>
            <person name="Liu F."/>
            <person name="Qi X."/>
            <person name="Gang D.R."/>
            <person name="Wen J."/>
            <person name="Li J."/>
        </authorList>
    </citation>
    <scope>NUCLEOTIDE SEQUENCE</scope>
    <source>
        <strain evidence="2">Dzin_1.0</strain>
    </source>
</reference>
<feature type="region of interest" description="Disordered" evidence="1">
    <location>
        <begin position="430"/>
        <end position="465"/>
    </location>
</feature>
<feature type="compositionally biased region" description="Basic and acidic residues" evidence="1">
    <location>
        <begin position="567"/>
        <end position="608"/>
    </location>
</feature>
<dbReference type="EMBL" id="JAGGNH010000007">
    <property type="protein sequence ID" value="KAJ0966997.1"/>
    <property type="molecule type" value="Genomic_DNA"/>
</dbReference>
<gene>
    <name evidence="2" type="ORF">J5N97_023914</name>
</gene>
<name>A0A9D5C5M7_9LILI</name>
<dbReference type="Gene3D" id="1.20.930.10">
    <property type="entry name" value="Conserved domain common to transcription factors TFIIS, elongin A, CRSP70"/>
    <property type="match status" value="1"/>
</dbReference>
<feature type="region of interest" description="Disordered" evidence="1">
    <location>
        <begin position="275"/>
        <end position="323"/>
    </location>
</feature>
<organism evidence="2 3">
    <name type="scientific">Dioscorea zingiberensis</name>
    <dbReference type="NCBI Taxonomy" id="325984"/>
    <lineage>
        <taxon>Eukaryota</taxon>
        <taxon>Viridiplantae</taxon>
        <taxon>Streptophyta</taxon>
        <taxon>Embryophyta</taxon>
        <taxon>Tracheophyta</taxon>
        <taxon>Spermatophyta</taxon>
        <taxon>Magnoliopsida</taxon>
        <taxon>Liliopsida</taxon>
        <taxon>Dioscoreales</taxon>
        <taxon>Dioscoreaceae</taxon>
        <taxon>Dioscorea</taxon>
    </lineage>
</organism>
<feature type="compositionally biased region" description="Low complexity" evidence="1">
    <location>
        <begin position="275"/>
        <end position="286"/>
    </location>
</feature>
<dbReference type="Proteomes" id="UP001085076">
    <property type="component" value="Miscellaneous, Linkage group lg07"/>
</dbReference>
<feature type="region of interest" description="Disordered" evidence="1">
    <location>
        <begin position="373"/>
        <end position="392"/>
    </location>
</feature>
<feature type="compositionally biased region" description="Basic and acidic residues" evidence="1">
    <location>
        <begin position="517"/>
        <end position="550"/>
    </location>
</feature>
<evidence type="ECO:0000313" key="2">
    <source>
        <dbReference type="EMBL" id="KAJ0966997.1"/>
    </source>
</evidence>
<evidence type="ECO:0000313" key="3">
    <source>
        <dbReference type="Proteomes" id="UP001085076"/>
    </source>
</evidence>
<feature type="region of interest" description="Disordered" evidence="1">
    <location>
        <begin position="490"/>
        <end position="618"/>
    </location>
</feature>
<proteinExistence type="predicted"/>
<feature type="compositionally biased region" description="Basic and acidic residues" evidence="1">
    <location>
        <begin position="697"/>
        <end position="711"/>
    </location>
</feature>
<dbReference type="AlphaFoldDB" id="A0A9D5C5M7"/>
<keyword evidence="3" id="KW-1185">Reference proteome</keyword>
<feature type="region of interest" description="Disordered" evidence="1">
    <location>
        <begin position="789"/>
        <end position="836"/>
    </location>
</feature>
<feature type="compositionally biased region" description="Basic and acidic residues" evidence="1">
    <location>
        <begin position="287"/>
        <end position="316"/>
    </location>
</feature>
<feature type="region of interest" description="Disordered" evidence="1">
    <location>
        <begin position="686"/>
        <end position="711"/>
    </location>
</feature>
<evidence type="ECO:0000256" key="1">
    <source>
        <dbReference type="SAM" id="MobiDB-lite"/>
    </source>
</evidence>
<reference evidence="2" key="1">
    <citation type="submission" date="2021-03" db="EMBL/GenBank/DDBJ databases">
        <authorList>
            <person name="Li Z."/>
            <person name="Yang C."/>
        </authorList>
    </citation>
    <scope>NUCLEOTIDE SEQUENCE</scope>
    <source>
        <strain evidence="2">Dzin_1.0</strain>
        <tissue evidence="2">Leaf</tissue>
    </source>
</reference>
<dbReference type="PANTHER" id="PTHR47292">
    <property type="entry name" value="TRANSCRIPTION ELONGATION FACTOR (TFIIS) FAMILY PROTEIN-RELATED"/>
    <property type="match status" value="1"/>
</dbReference>
<protein>
    <recommendedName>
        <fullName evidence="4">TFIIS N-terminal domain-containing protein</fullName>
    </recommendedName>
</protein>
<accession>A0A9D5C5M7</accession>
<sequence>MTLEDFFTLTEMKDGLATLARVEELILMMEKQKDSVVGNVSDAARQWSTVARTLAITGSENCLDHFIQLKGLFFLNQWLLEAQKCTSDIGDNIVDELVNSLLASLERLPIDRDKSSAFGIATTLEQLLDHKNIEIKEKARSLIEKLNNAKVDEVRCQNMEKGGKCINDQLEYTCDTKITDSGLLAEPPVLEDSTNGRCQVISALTESHTSDDTKSSDNLRVDKLKDVIPTAYSNSADANAVLGDAKPSDPSLLSKSCQDDLVSAKESSVCPAVVLPSTSTNNSLSSETRDDNNEHFASDIKDGADCSKEMEVDTKESNPQSDQEEICNILPSSVHSSVITTQKAETEPPLCCNVDSGNSGSPKTEMTAVSQSMIESSNSKSPEPFKTVKERKPAEGCQDISCKGILIKKDAPDASSHRRGGVTSIVRGSTDESNLRVSKGMGHAFPSGSSKALGAKDMGDSGKRSELGLDCEIDALELARQVAIEVEREVVDYREPFCSSPDVNSREIMDASSPDVGEEKGDQPEFNSREGTDMDRSTQDSETDLDKVTDPPDNDFVEGNQDQSVVDDLKGDRSPTERCISDSDHSSKENNSRTSRKIIDLEEHKQEKSSSTAQELSCKSDKNICNFDLNEDASTEDLDCLADVVPSLPVNLSAPIAVVAASKGAPGLPVAPLHFGGELGWRGSAATSAFRPASPRKTPDSEKAYSSPKEKSNLLEIDLNVAEDEDDVAVNHAAAKQAPVSSGLPSGDSSIEVSSRRAEKFKLDLNSLGDEDAPSYMSNWRLHQNFNLSPSPASSSSSRQPSMRDFDLNDKPSIFEGHGSHSLHKSSSKAYSTHETSKLDEPVIMIMGSRVAMEKKGYDNQSQQSFPGSGLCLERTMATRTSLPFAQMPPPAYGYHGLPNGPPMPTSPALYGPGSYPHMVDFKGATVIPQVFGSSGPNGVVPTATATARPPFLVNAASVPSSSNGVWSSQPGLDLNSSMSLMENGRWEGGSLKQAYTQGTLKRKEPECGWEPYGLSYKQVTPWQ</sequence>
<dbReference type="OrthoDB" id="1595674at2759"/>
<feature type="compositionally biased region" description="Low complexity" evidence="1">
    <location>
        <begin position="789"/>
        <end position="801"/>
    </location>
</feature>